<protein>
    <submittedName>
        <fullName evidence="1">Ubiquinone biosynthesis O-methyltransferase</fullName>
        <ecNumber evidence="1">2.1.1.222</ecNumber>
        <ecNumber evidence="1">2.1.1.64</ecNumber>
    </submittedName>
</protein>
<dbReference type="AlphaFoldDB" id="A0A177HFD5"/>
<keyword evidence="1" id="KW-0489">Methyltransferase</keyword>
<dbReference type="EMBL" id="LOHS01000194">
    <property type="protein sequence ID" value="OAH09621.1"/>
    <property type="molecule type" value="Genomic_DNA"/>
</dbReference>
<dbReference type="InterPro" id="IPR029063">
    <property type="entry name" value="SAM-dependent_MTases_sf"/>
</dbReference>
<reference evidence="1 2" key="1">
    <citation type="submission" date="2015-12" db="EMBL/GenBank/DDBJ databases">
        <title>Genome sequence of Streptomyces sp. G25.</title>
        <authorList>
            <person name="Poehlein A."/>
            <person name="Roettig A."/>
            <person name="Hiessl S."/>
            <person name="Hauschild P."/>
            <person name="Schauer J."/>
            <person name="Madkour M.H."/>
            <person name="Al-Ansari A.M."/>
            <person name="Almakishah N.H."/>
            <person name="Steinbuechel A."/>
            <person name="Daniel R."/>
        </authorList>
    </citation>
    <scope>NUCLEOTIDE SEQUENCE [LARGE SCALE GENOMIC DNA]</scope>
    <source>
        <strain evidence="2">G25(2015)</strain>
    </source>
</reference>
<dbReference type="SUPFAM" id="SSF53335">
    <property type="entry name" value="S-adenosyl-L-methionine-dependent methyltransferases"/>
    <property type="match status" value="1"/>
</dbReference>
<dbReference type="STRING" id="1716141.STSP_70770"/>
<dbReference type="RefSeq" id="WP_067285014.1">
    <property type="nucleotide sequence ID" value="NZ_LOHS01000194.1"/>
</dbReference>
<organism evidence="1 2">
    <name type="scientific">Streptomyces jeddahensis</name>
    <dbReference type="NCBI Taxonomy" id="1716141"/>
    <lineage>
        <taxon>Bacteria</taxon>
        <taxon>Bacillati</taxon>
        <taxon>Actinomycetota</taxon>
        <taxon>Actinomycetes</taxon>
        <taxon>Kitasatosporales</taxon>
        <taxon>Streptomycetaceae</taxon>
        <taxon>Streptomyces</taxon>
    </lineage>
</organism>
<dbReference type="Pfam" id="PF13489">
    <property type="entry name" value="Methyltransf_23"/>
    <property type="match status" value="1"/>
</dbReference>
<comment type="caution">
    <text evidence="1">The sequence shown here is derived from an EMBL/GenBank/DDBJ whole genome shotgun (WGS) entry which is preliminary data.</text>
</comment>
<dbReference type="PATRIC" id="fig|1716141.3.peg.7488"/>
<keyword evidence="1" id="KW-0808">Transferase</keyword>
<evidence type="ECO:0000313" key="2">
    <source>
        <dbReference type="Proteomes" id="UP000077381"/>
    </source>
</evidence>
<dbReference type="OrthoDB" id="9810247at2"/>
<name>A0A177HFD5_9ACTN</name>
<dbReference type="EC" id="2.1.1.64" evidence="1"/>
<dbReference type="Gene3D" id="3.40.50.150">
    <property type="entry name" value="Vaccinia Virus protein VP39"/>
    <property type="match status" value="1"/>
</dbReference>
<dbReference type="GO" id="GO:0061542">
    <property type="term" value="F:3-demethylubiquinol 3-O-methyltransferase activity"/>
    <property type="evidence" value="ECO:0007669"/>
    <property type="project" value="UniProtKB-EC"/>
</dbReference>
<gene>
    <name evidence="1" type="primary">ubiG_4</name>
    <name evidence="1" type="ORF">STSP_70770</name>
</gene>
<dbReference type="CDD" id="cd02440">
    <property type="entry name" value="AdoMet_MTases"/>
    <property type="match status" value="1"/>
</dbReference>
<dbReference type="EC" id="2.1.1.222" evidence="1"/>
<dbReference type="PANTHER" id="PTHR43861">
    <property type="entry name" value="TRANS-ACONITATE 2-METHYLTRANSFERASE-RELATED"/>
    <property type="match status" value="1"/>
</dbReference>
<sequence length="274" mass="29658">MIPTRLVQHYEAKYAAERTAPPPEPLPVRAPRPADRCAAAVTTLARLLPHGADVLELGAGNGVVAESLRAGGVPFRGYTIGDISTPRLEGLRRTLTDPRMRFAQVDAEQPTATVDGPFDAVVMIALIEHLIDPLGAMRKIRGLLKPGGFVYIDTPNIAKWTRRLKLAAGRFPSTASANEGLTTYGGAAADLHDEGHLHYFTHRSLALMLTRRCGYTEVEFHPYFQSPRILGRRTGTLLARTRPTLFSEIACVARIPSDGGLPAPATAPDGAVRR</sequence>
<keyword evidence="2" id="KW-1185">Reference proteome</keyword>
<accession>A0A177HFD5</accession>
<dbReference type="Proteomes" id="UP000077381">
    <property type="component" value="Unassembled WGS sequence"/>
</dbReference>
<dbReference type="GO" id="GO:0102208">
    <property type="term" value="F:2-polyprenyl-6-hydroxyphenol methylase activity"/>
    <property type="evidence" value="ECO:0007669"/>
    <property type="project" value="UniProtKB-EC"/>
</dbReference>
<dbReference type="GO" id="GO:0032259">
    <property type="term" value="P:methylation"/>
    <property type="evidence" value="ECO:0007669"/>
    <property type="project" value="UniProtKB-KW"/>
</dbReference>
<keyword evidence="1" id="KW-0830">Ubiquinone</keyword>
<evidence type="ECO:0000313" key="1">
    <source>
        <dbReference type="EMBL" id="OAH09621.1"/>
    </source>
</evidence>
<dbReference type="GO" id="GO:0017000">
    <property type="term" value="P:antibiotic biosynthetic process"/>
    <property type="evidence" value="ECO:0007669"/>
    <property type="project" value="UniProtKB-ARBA"/>
</dbReference>
<proteinExistence type="predicted"/>